<evidence type="ECO:0000256" key="6">
    <source>
        <dbReference type="SAM" id="Phobius"/>
    </source>
</evidence>
<feature type="region of interest" description="Disordered" evidence="5">
    <location>
        <begin position="595"/>
        <end position="641"/>
    </location>
</feature>
<proteinExistence type="predicted"/>
<evidence type="ECO:0000256" key="2">
    <source>
        <dbReference type="ARBA" id="ARBA00022692"/>
    </source>
</evidence>
<dbReference type="PANTHER" id="PTHR23423">
    <property type="entry name" value="ORGANIC SOLUTE TRANSPORTER-RELATED"/>
    <property type="match status" value="1"/>
</dbReference>
<gene>
    <name evidence="7" type="ORF">ZIOFF_038945</name>
</gene>
<dbReference type="Proteomes" id="UP000734854">
    <property type="component" value="Unassembled WGS sequence"/>
</dbReference>
<dbReference type="Pfam" id="PF03619">
    <property type="entry name" value="Solute_trans_a"/>
    <property type="match status" value="2"/>
</dbReference>
<dbReference type="AlphaFoldDB" id="A0A8J5GAJ4"/>
<evidence type="ECO:0000256" key="5">
    <source>
        <dbReference type="SAM" id="MobiDB-lite"/>
    </source>
</evidence>
<dbReference type="SMART" id="SM01417">
    <property type="entry name" value="Solute_trans_a"/>
    <property type="match status" value="1"/>
</dbReference>
<name>A0A8J5GAJ4_ZINOF</name>
<keyword evidence="4 6" id="KW-0472">Membrane</keyword>
<accession>A0A8J5GAJ4</accession>
<dbReference type="GO" id="GO:0016020">
    <property type="term" value="C:membrane"/>
    <property type="evidence" value="ECO:0007669"/>
    <property type="project" value="UniProtKB-SubCell"/>
</dbReference>
<organism evidence="7 8">
    <name type="scientific">Zingiber officinale</name>
    <name type="common">Ginger</name>
    <name type="synonym">Amomum zingiber</name>
    <dbReference type="NCBI Taxonomy" id="94328"/>
    <lineage>
        <taxon>Eukaryota</taxon>
        <taxon>Viridiplantae</taxon>
        <taxon>Streptophyta</taxon>
        <taxon>Embryophyta</taxon>
        <taxon>Tracheophyta</taxon>
        <taxon>Spermatophyta</taxon>
        <taxon>Magnoliopsida</taxon>
        <taxon>Liliopsida</taxon>
        <taxon>Zingiberales</taxon>
        <taxon>Zingiberaceae</taxon>
        <taxon>Zingiber</taxon>
    </lineage>
</organism>
<protein>
    <recommendedName>
        <fullName evidence="9">Protein LAZ1</fullName>
    </recommendedName>
</protein>
<feature type="transmembrane region" description="Helical" evidence="6">
    <location>
        <begin position="53"/>
        <end position="74"/>
    </location>
</feature>
<feature type="transmembrane region" description="Helical" evidence="6">
    <location>
        <begin position="366"/>
        <end position="386"/>
    </location>
</feature>
<feature type="compositionally biased region" description="Polar residues" evidence="5">
    <location>
        <begin position="622"/>
        <end position="632"/>
    </location>
</feature>
<evidence type="ECO:0000256" key="4">
    <source>
        <dbReference type="ARBA" id="ARBA00023136"/>
    </source>
</evidence>
<evidence type="ECO:0000313" key="7">
    <source>
        <dbReference type="EMBL" id="KAG6499189.1"/>
    </source>
</evidence>
<feature type="transmembrane region" description="Helical" evidence="6">
    <location>
        <begin position="406"/>
        <end position="426"/>
    </location>
</feature>
<evidence type="ECO:0000256" key="1">
    <source>
        <dbReference type="ARBA" id="ARBA00004141"/>
    </source>
</evidence>
<keyword evidence="8" id="KW-1185">Reference proteome</keyword>
<feature type="transmembrane region" description="Helical" evidence="6">
    <location>
        <begin position="20"/>
        <end position="41"/>
    </location>
</feature>
<keyword evidence="2 6" id="KW-0812">Transmembrane</keyword>
<comment type="caution">
    <text evidence="7">The sequence shown here is derived from an EMBL/GenBank/DDBJ whole genome shotgun (WGS) entry which is preliminary data.</text>
</comment>
<dbReference type="InterPro" id="IPR005178">
    <property type="entry name" value="Ostalpha/TMEM184C"/>
</dbReference>
<dbReference type="EMBL" id="JACMSC010000011">
    <property type="protein sequence ID" value="KAG6499189.1"/>
    <property type="molecule type" value="Genomic_DNA"/>
</dbReference>
<evidence type="ECO:0000256" key="3">
    <source>
        <dbReference type="ARBA" id="ARBA00022989"/>
    </source>
</evidence>
<sequence length="648" mass="72283">MRMISGFVSLMQSSFSPPAWASIIAGFFVLVVLALSSFLLFEHLSAYNNPEEQKFLIGVVLMVPCYSVESYVSLVNPSLSVDCGILRDCYEAFAMYCFGRYFVACLGGEERTVEFMEREGASSANTPLLGHVSEKGVIHHHFPMNYFLKPWRVGNWFYQVIKFGIFQYMIIKTITAILSVIFESFGVYCEGEFKLRCGYRVLVLLATKWNCASPKTPFGGFWGLKRLKMDSAGHDSMDKLGLIPSMSPGLVVLSWLKRCVRMCRKARAMCPDVSQGPGDASGRLQGPNNTFRPIVGLERCVQTCCQAQRVRTHCGGGTTATVVVPGMAKSTASDKGGVVDARLPPRKRLGGRLDRHLEQWSNLYSMYPYMAAVLNFSQYWALYCLVQFYTAIKDELAYIKPLAKFLVFKSIVFLTWWQGVTIALLYTLGLLKSPIAQGLQLRSSIQDFFICIEMAIASIVHLYVFPAKPYELLGGQLPRNVSVLGDYASADCPVDPDEVKECTRPTKLRLPQPDTSVKAATNIKESVRDIVVGGGGHIVNDFKFTVNRAVEPVEKTITKFNEKLHRISQNIKKDRRKSRDDSSILSQPRREILGIDDPLLNGASSDSGATRGRRHQKKLVSANESAGDSSEQPPGVFKIQGHRWVIKD</sequence>
<evidence type="ECO:0008006" key="9">
    <source>
        <dbReference type="Google" id="ProtNLM"/>
    </source>
</evidence>
<feature type="transmembrane region" description="Helical" evidence="6">
    <location>
        <begin position="446"/>
        <end position="465"/>
    </location>
</feature>
<comment type="subcellular location">
    <subcellularLocation>
        <location evidence="1">Membrane</location>
        <topology evidence="1">Multi-pass membrane protein</topology>
    </subcellularLocation>
</comment>
<reference evidence="7 8" key="1">
    <citation type="submission" date="2020-08" db="EMBL/GenBank/DDBJ databases">
        <title>Plant Genome Project.</title>
        <authorList>
            <person name="Zhang R.-G."/>
        </authorList>
    </citation>
    <scope>NUCLEOTIDE SEQUENCE [LARGE SCALE GENOMIC DNA]</scope>
    <source>
        <tissue evidence="7">Rhizome</tissue>
    </source>
</reference>
<evidence type="ECO:0000313" key="8">
    <source>
        <dbReference type="Proteomes" id="UP000734854"/>
    </source>
</evidence>
<keyword evidence="3 6" id="KW-1133">Transmembrane helix</keyword>